<dbReference type="Pfam" id="PF07690">
    <property type="entry name" value="MFS_1"/>
    <property type="match status" value="1"/>
</dbReference>
<feature type="transmembrane region" description="Helical" evidence="6">
    <location>
        <begin position="225"/>
        <end position="244"/>
    </location>
</feature>
<feature type="transmembrane region" description="Helical" evidence="6">
    <location>
        <begin position="199"/>
        <end position="219"/>
    </location>
</feature>
<feature type="domain" description="Major facilitator superfamily (MFS) profile" evidence="7">
    <location>
        <begin position="57"/>
        <end position="452"/>
    </location>
</feature>
<gene>
    <name evidence="8" type="ORF">KFL01_05670</name>
</gene>
<evidence type="ECO:0000256" key="4">
    <source>
        <dbReference type="ARBA" id="ARBA00023136"/>
    </source>
</evidence>
<dbReference type="SUPFAM" id="SSF103473">
    <property type="entry name" value="MFS general substrate transporter"/>
    <property type="match status" value="1"/>
</dbReference>
<proteinExistence type="predicted"/>
<keyword evidence="4 6" id="KW-0472">Membrane</keyword>
<dbReference type="RefSeq" id="WP_236945059.1">
    <property type="nucleotide sequence ID" value="NZ_BJZR01000009.1"/>
</dbReference>
<dbReference type="InterPro" id="IPR036259">
    <property type="entry name" value="MFS_trans_sf"/>
</dbReference>
<accession>A0ABQ0X0Y7</accession>
<dbReference type="InterPro" id="IPR020846">
    <property type="entry name" value="MFS_dom"/>
</dbReference>
<dbReference type="PANTHER" id="PTHR23542">
    <property type="match status" value="1"/>
</dbReference>
<evidence type="ECO:0000313" key="9">
    <source>
        <dbReference type="Proteomes" id="UP000321155"/>
    </source>
</evidence>
<dbReference type="EMBL" id="BJZR01000009">
    <property type="protein sequence ID" value="GEO91261.1"/>
    <property type="molecule type" value="Genomic_DNA"/>
</dbReference>
<reference evidence="8 9" key="1">
    <citation type="submission" date="2019-07" db="EMBL/GenBank/DDBJ databases">
        <title>Whole genome shotgun sequence of Kocuria flava NBRC 107626.</title>
        <authorList>
            <person name="Hosoyama A."/>
            <person name="Uohara A."/>
            <person name="Ohji S."/>
            <person name="Ichikawa N."/>
        </authorList>
    </citation>
    <scope>NUCLEOTIDE SEQUENCE [LARGE SCALE GENOMIC DNA]</scope>
    <source>
        <strain evidence="8 9">NBRC 107626</strain>
    </source>
</reference>
<feature type="transmembrane region" description="Helical" evidence="6">
    <location>
        <begin position="395"/>
        <end position="414"/>
    </location>
</feature>
<feature type="transmembrane region" description="Helical" evidence="6">
    <location>
        <begin position="335"/>
        <end position="354"/>
    </location>
</feature>
<feature type="region of interest" description="Disordered" evidence="5">
    <location>
        <begin position="1"/>
        <end position="50"/>
    </location>
</feature>
<evidence type="ECO:0000256" key="6">
    <source>
        <dbReference type="SAM" id="Phobius"/>
    </source>
</evidence>
<evidence type="ECO:0000313" key="8">
    <source>
        <dbReference type="EMBL" id="GEO91261.1"/>
    </source>
</evidence>
<feature type="compositionally biased region" description="Low complexity" evidence="5">
    <location>
        <begin position="29"/>
        <end position="50"/>
    </location>
</feature>
<comment type="subcellular location">
    <subcellularLocation>
        <location evidence="1">Cell membrane</location>
        <topology evidence="1">Multi-pass membrane protein</topology>
    </subcellularLocation>
</comment>
<feature type="transmembrane region" description="Helical" evidence="6">
    <location>
        <begin position="360"/>
        <end position="383"/>
    </location>
</feature>
<dbReference type="PANTHER" id="PTHR23542:SF1">
    <property type="entry name" value="MAJOR FACILITATOR SUPERFAMILY (MFS) PROFILE DOMAIN-CONTAINING PROTEIN"/>
    <property type="match status" value="1"/>
</dbReference>
<feature type="transmembrane region" description="Helical" evidence="6">
    <location>
        <begin position="93"/>
        <end position="115"/>
    </location>
</feature>
<dbReference type="Gene3D" id="1.20.1250.20">
    <property type="entry name" value="MFS general substrate transporter like domains"/>
    <property type="match status" value="1"/>
</dbReference>
<feature type="transmembrane region" description="Helical" evidence="6">
    <location>
        <begin position="426"/>
        <end position="447"/>
    </location>
</feature>
<feature type="transmembrane region" description="Helical" evidence="6">
    <location>
        <begin position="156"/>
        <end position="178"/>
    </location>
</feature>
<feature type="transmembrane region" description="Helical" evidence="6">
    <location>
        <begin position="309"/>
        <end position="328"/>
    </location>
</feature>
<name>A0ABQ0X0Y7_9MICC</name>
<evidence type="ECO:0000256" key="2">
    <source>
        <dbReference type="ARBA" id="ARBA00022692"/>
    </source>
</evidence>
<keyword evidence="2 6" id="KW-0812">Transmembrane</keyword>
<dbReference type="Proteomes" id="UP000321155">
    <property type="component" value="Unassembled WGS sequence"/>
</dbReference>
<keyword evidence="3 6" id="KW-1133">Transmembrane helix</keyword>
<evidence type="ECO:0000256" key="3">
    <source>
        <dbReference type="ARBA" id="ARBA00022989"/>
    </source>
</evidence>
<organism evidence="8 9">
    <name type="scientific">Kocuria flava</name>
    <dbReference type="NCBI Taxonomy" id="446860"/>
    <lineage>
        <taxon>Bacteria</taxon>
        <taxon>Bacillati</taxon>
        <taxon>Actinomycetota</taxon>
        <taxon>Actinomycetes</taxon>
        <taxon>Micrococcales</taxon>
        <taxon>Micrococcaceae</taxon>
        <taxon>Kocuria</taxon>
    </lineage>
</organism>
<feature type="transmembrane region" description="Helical" evidence="6">
    <location>
        <begin position="127"/>
        <end position="150"/>
    </location>
</feature>
<keyword evidence="9" id="KW-1185">Reference proteome</keyword>
<feature type="transmembrane region" description="Helical" evidence="6">
    <location>
        <begin position="271"/>
        <end position="289"/>
    </location>
</feature>
<dbReference type="PROSITE" id="PS50850">
    <property type="entry name" value="MFS"/>
    <property type="match status" value="1"/>
</dbReference>
<evidence type="ECO:0000259" key="7">
    <source>
        <dbReference type="PROSITE" id="PS50850"/>
    </source>
</evidence>
<feature type="transmembrane region" description="Helical" evidence="6">
    <location>
        <begin position="65"/>
        <end position="87"/>
    </location>
</feature>
<sequence>MTTAPPAHPSTGPLTAVPAPAVPAPAVPGPAASPGTAAGPAAASARPAADGGPWTRLVRLTGLGFLPLALLARLPMAMVTVGTLTLATAVTGSYAAGGLAAGAVGIGAAAGGPLAGALADRAGQRPVLLVLALLHAVSTALLLAAAHVPLGPGGPALPAVVAAALLVGATCPPVGPLVRVRWRALAGPDRRTLDTALSYESTADELTFVLGPALVGLLASLVAPWLPFVLSALLVLLLVPAFALHPSGRAVAGPARAAAGPPVPMSARERVLVLLPVLGMVAMGTFFGALQNGLAAFGGRFGLESAAGLLYAVLGLSSAAAALSVAWWPQRLRPGARWVGSAAAMAGLSLLLLAPATVPAMVVALLVAGIPVGPVMVTIFTVGGDAARPERQGTVMTLLAGGVVLGTALGAALAGSLAELAGPDGAFAAAIGAAAAMVLVSGASALLTRSRR</sequence>
<comment type="caution">
    <text evidence="8">The sequence shown here is derived from an EMBL/GenBank/DDBJ whole genome shotgun (WGS) entry which is preliminary data.</text>
</comment>
<evidence type="ECO:0000256" key="5">
    <source>
        <dbReference type="SAM" id="MobiDB-lite"/>
    </source>
</evidence>
<protein>
    <submittedName>
        <fullName evidence="8">MFS transporter</fullName>
    </submittedName>
</protein>
<evidence type="ECO:0000256" key="1">
    <source>
        <dbReference type="ARBA" id="ARBA00004651"/>
    </source>
</evidence>
<dbReference type="InterPro" id="IPR011701">
    <property type="entry name" value="MFS"/>
</dbReference>